<name>A9B5A0_HERA2</name>
<protein>
    <submittedName>
        <fullName evidence="3">Carbonic anhydrase</fullName>
    </submittedName>
</protein>
<comment type="similarity">
    <text evidence="1">Belongs to the beta-class carbonic anhydrase family.</text>
</comment>
<reference evidence="3 4" key="1">
    <citation type="journal article" date="2011" name="Stand. Genomic Sci.">
        <title>Complete genome sequence of the filamentous gliding predatory bacterium Herpetosiphon aurantiacus type strain (114-95(T)).</title>
        <authorList>
            <person name="Kiss H."/>
            <person name="Nett M."/>
            <person name="Domin N."/>
            <person name="Martin K."/>
            <person name="Maresca J.A."/>
            <person name="Copeland A."/>
            <person name="Lapidus A."/>
            <person name="Lucas S."/>
            <person name="Berry K.W."/>
            <person name="Glavina Del Rio T."/>
            <person name="Dalin E."/>
            <person name="Tice H."/>
            <person name="Pitluck S."/>
            <person name="Richardson P."/>
            <person name="Bruce D."/>
            <person name="Goodwin L."/>
            <person name="Han C."/>
            <person name="Detter J.C."/>
            <person name="Schmutz J."/>
            <person name="Brettin T."/>
            <person name="Land M."/>
            <person name="Hauser L."/>
            <person name="Kyrpides N.C."/>
            <person name="Ivanova N."/>
            <person name="Goker M."/>
            <person name="Woyke T."/>
            <person name="Klenk H.P."/>
            <person name="Bryant D.A."/>
        </authorList>
    </citation>
    <scope>NUCLEOTIDE SEQUENCE [LARGE SCALE GENOMIC DNA]</scope>
    <source>
        <strain evidence="4">ATCC 23779 / DSM 785 / 114-95</strain>
    </source>
</reference>
<keyword evidence="2" id="KW-0479">Metal-binding</keyword>
<dbReference type="PANTHER" id="PTHR11002">
    <property type="entry name" value="CARBONIC ANHYDRASE"/>
    <property type="match status" value="1"/>
</dbReference>
<dbReference type="AlphaFoldDB" id="A9B5A0"/>
<dbReference type="Proteomes" id="UP000000787">
    <property type="component" value="Chromosome"/>
</dbReference>
<dbReference type="InParanoid" id="A9B5A0"/>
<dbReference type="HOGENOM" id="CLU_053879_4_2_0"/>
<feature type="binding site" evidence="2">
    <location>
        <position position="92"/>
    </location>
    <ligand>
        <name>Zn(2+)</name>
        <dbReference type="ChEBI" id="CHEBI:29105"/>
    </ligand>
</feature>
<feature type="binding site" evidence="2">
    <location>
        <position position="146"/>
    </location>
    <ligand>
        <name>Zn(2+)</name>
        <dbReference type="ChEBI" id="CHEBI:29105"/>
    </ligand>
</feature>
<comment type="cofactor">
    <cofactor evidence="2">
        <name>Zn(2+)</name>
        <dbReference type="ChEBI" id="CHEBI:29105"/>
    </cofactor>
    <text evidence="2">Binds 1 zinc ion per subunit.</text>
</comment>
<dbReference type="CDD" id="cd03378">
    <property type="entry name" value="beta_CA_cladeC"/>
    <property type="match status" value="1"/>
</dbReference>
<dbReference type="STRING" id="316274.Haur_3601"/>
<evidence type="ECO:0000313" key="4">
    <source>
        <dbReference type="Proteomes" id="UP000000787"/>
    </source>
</evidence>
<dbReference type="BioCyc" id="HAUR316274:GHYA-3640-MONOMER"/>
<evidence type="ECO:0000313" key="3">
    <source>
        <dbReference type="EMBL" id="ABX06237.1"/>
    </source>
</evidence>
<gene>
    <name evidence="3" type="ordered locus">Haur_3601</name>
</gene>
<sequence>MDVRKLSRRQFLGVSGVATLGLLAGCGAEETIKPAATAEPTEFNADSALQLLKDGNARFVANLTVDPNQDPNRRTTTAKGQNPFATIVGCVDSRVGPEVVFDRGIGDLFVVRTAGQVIDDVAIGSIEFGTAELGIPLVMVLGHQKCGAVTATIESVEKNTPAPDQIAAIVEHIRPAVEAVKASGQEPSDLVDAVVRENTKLTVAALKAAPLLAQLESEGKVRIIGGYYHLDSGTVEFF</sequence>
<dbReference type="SMART" id="SM00947">
    <property type="entry name" value="Pro_CA"/>
    <property type="match status" value="1"/>
</dbReference>
<evidence type="ECO:0000256" key="2">
    <source>
        <dbReference type="PIRSR" id="PIRSR601765-1"/>
    </source>
</evidence>
<proteinExistence type="inferred from homology"/>
<dbReference type="PROSITE" id="PS51257">
    <property type="entry name" value="PROKAR_LIPOPROTEIN"/>
    <property type="match status" value="1"/>
</dbReference>
<dbReference type="Pfam" id="PF00484">
    <property type="entry name" value="Pro_CA"/>
    <property type="match status" value="1"/>
</dbReference>
<keyword evidence="2" id="KW-0862">Zinc</keyword>
<dbReference type="PANTHER" id="PTHR11002:SF79">
    <property type="entry name" value="CARBONIC ANHYDRASE 2"/>
    <property type="match status" value="1"/>
</dbReference>
<dbReference type="EMBL" id="CP000875">
    <property type="protein sequence ID" value="ABX06237.1"/>
    <property type="molecule type" value="Genomic_DNA"/>
</dbReference>
<evidence type="ECO:0000256" key="1">
    <source>
        <dbReference type="ARBA" id="ARBA00006217"/>
    </source>
</evidence>
<dbReference type="eggNOG" id="COG0288">
    <property type="taxonomic scope" value="Bacteria"/>
</dbReference>
<dbReference type="InterPro" id="IPR036874">
    <property type="entry name" value="Carbonic_anhydrase_sf"/>
</dbReference>
<dbReference type="GO" id="GO:0004089">
    <property type="term" value="F:carbonate dehydratase activity"/>
    <property type="evidence" value="ECO:0007669"/>
    <property type="project" value="InterPro"/>
</dbReference>
<dbReference type="GO" id="GO:0008270">
    <property type="term" value="F:zinc ion binding"/>
    <property type="evidence" value="ECO:0007669"/>
    <property type="project" value="InterPro"/>
</dbReference>
<keyword evidence="4" id="KW-1185">Reference proteome</keyword>
<organism evidence="3 4">
    <name type="scientific">Herpetosiphon aurantiacus (strain ATCC 23779 / DSM 785 / 114-95)</name>
    <dbReference type="NCBI Taxonomy" id="316274"/>
    <lineage>
        <taxon>Bacteria</taxon>
        <taxon>Bacillati</taxon>
        <taxon>Chloroflexota</taxon>
        <taxon>Chloroflexia</taxon>
        <taxon>Herpetosiphonales</taxon>
        <taxon>Herpetosiphonaceae</taxon>
        <taxon>Herpetosiphon</taxon>
    </lineage>
</organism>
<accession>A9B5A0</accession>
<dbReference type="PROSITE" id="PS51318">
    <property type="entry name" value="TAT"/>
    <property type="match status" value="1"/>
</dbReference>
<dbReference type="InterPro" id="IPR001765">
    <property type="entry name" value="Carbonic_anhydrase"/>
</dbReference>
<dbReference type="SUPFAM" id="SSF53056">
    <property type="entry name" value="beta-carbonic anhydrase, cab"/>
    <property type="match status" value="1"/>
</dbReference>
<feature type="binding site" evidence="2">
    <location>
        <position position="90"/>
    </location>
    <ligand>
        <name>Zn(2+)</name>
        <dbReference type="ChEBI" id="CHEBI:29105"/>
    </ligand>
</feature>
<dbReference type="Gene3D" id="3.40.1050.10">
    <property type="entry name" value="Carbonic anhydrase"/>
    <property type="match status" value="1"/>
</dbReference>
<dbReference type="KEGG" id="hau:Haur_3601"/>
<dbReference type="InterPro" id="IPR006311">
    <property type="entry name" value="TAT_signal"/>
</dbReference>
<feature type="binding site" evidence="2">
    <location>
        <position position="143"/>
    </location>
    <ligand>
        <name>Zn(2+)</name>
        <dbReference type="ChEBI" id="CHEBI:29105"/>
    </ligand>
</feature>